<protein>
    <submittedName>
        <fullName evidence="1">Uncharacterized protein</fullName>
    </submittedName>
</protein>
<proteinExistence type="predicted"/>
<organism evidence="1 2">
    <name type="scientific">Stylonychia lemnae</name>
    <name type="common">Ciliate</name>
    <dbReference type="NCBI Taxonomy" id="5949"/>
    <lineage>
        <taxon>Eukaryota</taxon>
        <taxon>Sar</taxon>
        <taxon>Alveolata</taxon>
        <taxon>Ciliophora</taxon>
        <taxon>Intramacronucleata</taxon>
        <taxon>Spirotrichea</taxon>
        <taxon>Stichotrichia</taxon>
        <taxon>Sporadotrichida</taxon>
        <taxon>Oxytrichidae</taxon>
        <taxon>Stylonychinae</taxon>
        <taxon>Stylonychia</taxon>
    </lineage>
</organism>
<name>A0A078A4V0_STYLE</name>
<evidence type="ECO:0000313" key="2">
    <source>
        <dbReference type="Proteomes" id="UP000039865"/>
    </source>
</evidence>
<keyword evidence="2" id="KW-1185">Reference proteome</keyword>
<accession>A0A078A4V0</accession>
<evidence type="ECO:0000313" key="1">
    <source>
        <dbReference type="EMBL" id="CDW77219.1"/>
    </source>
</evidence>
<dbReference type="Proteomes" id="UP000039865">
    <property type="component" value="Unassembled WGS sequence"/>
</dbReference>
<gene>
    <name evidence="1" type="primary">Contig19710.g20900</name>
    <name evidence="1" type="ORF">STYLEM_6177</name>
</gene>
<dbReference type="AlphaFoldDB" id="A0A078A4V0"/>
<dbReference type="InParanoid" id="A0A078A4V0"/>
<dbReference type="EMBL" id="CCKQ01005939">
    <property type="protein sequence ID" value="CDW77219.1"/>
    <property type="molecule type" value="Genomic_DNA"/>
</dbReference>
<reference evidence="1 2" key="1">
    <citation type="submission" date="2014-06" db="EMBL/GenBank/DDBJ databases">
        <authorList>
            <person name="Swart Estienne"/>
        </authorList>
    </citation>
    <scope>NUCLEOTIDE SEQUENCE [LARGE SCALE GENOMIC DNA]</scope>
    <source>
        <strain evidence="1 2">130c</strain>
    </source>
</reference>
<sequence length="555" mass="65507">MIPDYLVMLNHLKHTDSDLLVKGYSKKQDFIDLTNSFEQLDIYSDDLDLLQKVLAELEQLFQVKVGNRDTADEYIALSLMTICKNMQTGHFKKVDMYKKCLSFIVDNNYISKMKTKDLIQFLANIEPNYLLGRQEYGLEKAVQTFIERAPEMSMDQIISFQSAINKLQKSKFIPSFFNTQVMQFLINSKVEDKINSGFLSQAFYISQTMAINNYAYFPLAKALNKKYEGHIDKMNPRQLSFALQNMIIIDRLGKETYSSVKLYLQRKIFQNFKKLDPDYHGSMLNAIYDLYKMGDYELAVQFLKEFEGYYANCSSDQELSIVSCCIIQQVVGLLTYWKFIREDEFPILRRKSMVDKTILRAQGFPSEHFIDDVKKELLGFGIVHNELMQEQLIDNFYRADFRYKDFIFEFNGPCHYLYDPSILDDEAKLQSKWDFTVDLNKKIHDIKGQVYFNSLYQLMYENFKIPLDIRQAVCHNGLFYGCKDSQHQLDMRATKHFRKMFLNPEIKGTELSRRKFLKHRGFKQIDIPFHLYKEASMVGRKTDFIKFLLKFHKVI</sequence>